<feature type="transmembrane region" description="Helical" evidence="2">
    <location>
        <begin position="416"/>
        <end position="437"/>
    </location>
</feature>
<feature type="transmembrane region" description="Helical" evidence="2">
    <location>
        <begin position="51"/>
        <end position="76"/>
    </location>
</feature>
<keyword evidence="2" id="KW-0812">Transmembrane</keyword>
<feature type="region of interest" description="Disordered" evidence="1">
    <location>
        <begin position="1792"/>
        <end position="1816"/>
    </location>
</feature>
<keyword evidence="4" id="KW-1185">Reference proteome</keyword>
<feature type="transmembrane region" description="Helical" evidence="2">
    <location>
        <begin position="1139"/>
        <end position="1160"/>
    </location>
</feature>
<dbReference type="EMBL" id="CAUJNA010003803">
    <property type="protein sequence ID" value="CAJ1410040.1"/>
    <property type="molecule type" value="Genomic_DNA"/>
</dbReference>
<feature type="transmembrane region" description="Helical" evidence="2">
    <location>
        <begin position="96"/>
        <end position="118"/>
    </location>
</feature>
<feature type="transmembrane region" description="Helical" evidence="2">
    <location>
        <begin position="1294"/>
        <end position="1312"/>
    </location>
</feature>
<feature type="transmembrane region" description="Helical" evidence="2">
    <location>
        <begin position="518"/>
        <end position="538"/>
    </location>
</feature>
<name>A0AA36JQR8_9DINO</name>
<feature type="transmembrane region" description="Helical" evidence="2">
    <location>
        <begin position="1450"/>
        <end position="1471"/>
    </location>
</feature>
<feature type="transmembrane region" description="Helical" evidence="2">
    <location>
        <begin position="1251"/>
        <end position="1273"/>
    </location>
</feature>
<evidence type="ECO:0000313" key="4">
    <source>
        <dbReference type="Proteomes" id="UP001178507"/>
    </source>
</evidence>
<feature type="transmembrane region" description="Helical" evidence="2">
    <location>
        <begin position="1357"/>
        <end position="1378"/>
    </location>
</feature>
<protein>
    <submittedName>
        <fullName evidence="3">Uncharacterized protein</fullName>
    </submittedName>
</protein>
<comment type="caution">
    <text evidence="3">The sequence shown here is derived from an EMBL/GenBank/DDBJ whole genome shotgun (WGS) entry which is preliminary data.</text>
</comment>
<sequence length="1816" mass="199833">MASRSPLGWTKTVQMLELQRPLLSRGHRASRARGNAMSSDLTEFLATLLRIARFVLDVTLTAICVVLLALALCVLWRIPAIVGLLTKKKFKELKDFQAFCGTQFLCSVADVFLFAFVAPSVVWPLRWRQLAKAMKKVSRGRGDDDDGYNVSDRTDLVESASESYADLVLAPLALLALLLFWRLAPAHREKLWPQWQHFEKCLSQLRNWAAKQGLHGLLDLGFVAYGLVSLLVPSRMPGLWNVLWAKEHFKDRRDSCEARGYLLLLPFVSLAELLSILLALAALANPLRSRSLVHRLSGSSSRGSSSRARTPNPLLWDAELRVEVAKVGLASLLDLLLLPMGLIVCLSVYRAGPLVSALRFPATELEVEVWVAEPEPDAGDATEAAASGPSAGAGARRLVEDTLPVSRVHRAALVQFCLLGLDLLTLPCALLVLLTWYRVSHVSEDMKWVSAKNQKVAYHLAVVWNSLFVLHDGLLGLCCLSLVLSVYRLPRAWRAAFPPEGQLRDRPRREIWQEIGHLLLDLPLLPLLLILLVTLWRADLVLAKLWQPGTNCEKRRAVLVEFLELARDVLGFLALLLLAVTLVRLPKALLDIYAQRARQVKGDPRLRVRRLRLRCPEHTEADRRLVFQAEAVQDDGRLRQDLGVLRINVISASFWEELGRSLGSSIASLGQALMPFLLKDGQHLKYSDFLHENATIELRMGGKGLKEKILQLEESITMCVQIEHKAPDGAEEVLTRLPIPMSLLHRAVRTPGDFVEVEEQVLTSPLESVCGPLLAGAGVRAALWLCAFRELWQLILDLLHLVLFALLILAPWRLVQCTYVACRPNQVWMELLRRQTLGLLRFKSAMLRRYQKGLEPALNAAAKDPPARTSKRLQQVAAAERARTPLPTVQKERALLSELRRQGSEAFVEKARLCSSLQDAAASYWPTLAFGANLQLLKKKFNPQEHALALEKICAASGRAERLAMDLARDLEAGQAPEGAEKGGCLRAACGKSLVEHRRLVQIFAAELCQDYAAFVLGSLLLVTFYRVPTTLGAVFCGEREAGGPPGASRSPLVQRLRIVLNCQVRLLASDIWMLLTTGLACLCALLTLVRALEFLKASLHCGSLAELRSCAWDSSCEALGALWELLALLFFWDSYKTLVRSAVCALLLPAWGLLLLPHGLRILLWLGLCALPWTLPLHWVLRSLAAVEAVFFLVALLRRRAAAAQEAVPAHMKTLRISGMNALALISLVVDAVLLSSLDVLAPTLRQEGWLYGAVAVTALWLLVISLPHAMSKDESSEKDCLSSGKFHVGMQLLRRLLLPAAIVFSVQVLAGEMALDDAYGASARGACLGLAFLTFTTVLGLDLHTHAQDHLPDSVGLDIVQPSAFLGGLLFAQLLFLNRALEQNMEGGSGLYPAVTSLLMPAWVLGYAALGGSLGGPLWLWPLQLGAALAPAWGAWTAALKLNENVTWAGFAGLCFLSLCGASLVELLASRWRRAALEKAGVPQLLSELWRKLAAKGALLGVVEAPEGDLSPWALAQRLARFEEACRMERLSVAFLERRKLWLAELRAQSNSYEVVAKCGQELLAAVTCPPSTVQIFLLMKRGKGRRVPNAVWQMILEFVGDVRFTSKLLDPVVNHFSGGSPAEQLLRGWRAMDEVGDFLAKAHELHSAPLELQLTQATAKLDQAVQVSVDGERVTGRVARIRPRSVEVELASGRQSFQWPDVMVSKQVLEEKFEAEIAAWLRSADRLFSTGCRCGRSLHPSTRQGLLHCFRLRHYSACCGGCAHHDLGRRRMGRGHSAACDARALEAGRPGGNGTPLSGPRTLQPGCPPAAFG</sequence>
<feature type="transmembrane region" description="Helical" evidence="2">
    <location>
        <begin position="457"/>
        <end position="484"/>
    </location>
</feature>
<organism evidence="3 4">
    <name type="scientific">Effrenium voratum</name>
    <dbReference type="NCBI Taxonomy" id="2562239"/>
    <lineage>
        <taxon>Eukaryota</taxon>
        <taxon>Sar</taxon>
        <taxon>Alveolata</taxon>
        <taxon>Dinophyceae</taxon>
        <taxon>Suessiales</taxon>
        <taxon>Symbiodiniaceae</taxon>
        <taxon>Effrenium</taxon>
    </lineage>
</organism>
<proteinExistence type="predicted"/>
<evidence type="ECO:0000256" key="2">
    <source>
        <dbReference type="SAM" id="Phobius"/>
    </source>
</evidence>
<feature type="transmembrane region" description="Helical" evidence="2">
    <location>
        <begin position="1180"/>
        <end position="1198"/>
    </location>
</feature>
<evidence type="ECO:0000313" key="3">
    <source>
        <dbReference type="EMBL" id="CAJ1410040.1"/>
    </source>
</evidence>
<feature type="transmembrane region" description="Helical" evidence="2">
    <location>
        <begin position="1219"/>
        <end position="1239"/>
    </location>
</feature>
<feature type="transmembrane region" description="Helical" evidence="2">
    <location>
        <begin position="1393"/>
        <end position="1413"/>
    </location>
</feature>
<feature type="transmembrane region" description="Helical" evidence="2">
    <location>
        <begin position="1072"/>
        <end position="1090"/>
    </location>
</feature>
<accession>A0AA36JQR8</accession>
<keyword evidence="2" id="KW-0472">Membrane</keyword>
<feature type="transmembrane region" description="Helical" evidence="2">
    <location>
        <begin position="260"/>
        <end position="284"/>
    </location>
</feature>
<dbReference type="Proteomes" id="UP001178507">
    <property type="component" value="Unassembled WGS sequence"/>
</dbReference>
<feature type="transmembrane region" description="Helical" evidence="2">
    <location>
        <begin position="1420"/>
        <end position="1438"/>
    </location>
</feature>
<feature type="transmembrane region" description="Helical" evidence="2">
    <location>
        <begin position="327"/>
        <end position="349"/>
    </location>
</feature>
<keyword evidence="2" id="KW-1133">Transmembrane helix</keyword>
<gene>
    <name evidence="3" type="ORF">EVOR1521_LOCUS30987</name>
</gene>
<feature type="transmembrane region" description="Helical" evidence="2">
    <location>
        <begin position="164"/>
        <end position="184"/>
    </location>
</feature>
<evidence type="ECO:0000256" key="1">
    <source>
        <dbReference type="SAM" id="MobiDB-lite"/>
    </source>
</evidence>
<reference evidence="3" key="1">
    <citation type="submission" date="2023-08" db="EMBL/GenBank/DDBJ databases">
        <authorList>
            <person name="Chen Y."/>
            <person name="Shah S."/>
            <person name="Dougan E. K."/>
            <person name="Thang M."/>
            <person name="Chan C."/>
        </authorList>
    </citation>
    <scope>NUCLEOTIDE SEQUENCE</scope>
</reference>